<proteinExistence type="inferred from homology"/>
<dbReference type="InterPro" id="IPR014027">
    <property type="entry name" value="UDP-Glc/GDP-Man_DH_C"/>
</dbReference>
<dbReference type="EC" id="1.1.1.22" evidence="3 7"/>
<dbReference type="SUPFAM" id="SSF48179">
    <property type="entry name" value="6-phosphogluconate dehydrogenase C-terminal domain-like"/>
    <property type="match status" value="1"/>
</dbReference>
<keyword evidence="4 7" id="KW-0560">Oxidoreductase</keyword>
<dbReference type="InterPro" id="IPR036220">
    <property type="entry name" value="UDP-Glc/GDP-Man_DH_C_sf"/>
</dbReference>
<evidence type="ECO:0000256" key="9">
    <source>
        <dbReference type="PIRSR" id="PIRSR500134-2"/>
    </source>
</evidence>
<dbReference type="eggNOG" id="COG1004">
    <property type="taxonomic scope" value="Bacteria"/>
</dbReference>
<feature type="binding site" evidence="9">
    <location>
        <begin position="315"/>
        <end position="319"/>
    </location>
    <ligand>
        <name>substrate</name>
    </ligand>
</feature>
<feature type="domain" description="UDP-glucose/GDP-mannose dehydrogenase C-terminal" evidence="11">
    <location>
        <begin position="375"/>
        <end position="476"/>
    </location>
</feature>
<comment type="catalytic activity">
    <reaction evidence="6 7">
        <text>UDP-alpha-D-glucose + 2 NAD(+) + H2O = UDP-alpha-D-glucuronate + 2 NADH + 3 H(+)</text>
        <dbReference type="Rhea" id="RHEA:23596"/>
        <dbReference type="ChEBI" id="CHEBI:15377"/>
        <dbReference type="ChEBI" id="CHEBI:15378"/>
        <dbReference type="ChEBI" id="CHEBI:57540"/>
        <dbReference type="ChEBI" id="CHEBI:57945"/>
        <dbReference type="ChEBI" id="CHEBI:58052"/>
        <dbReference type="ChEBI" id="CHEBI:58885"/>
        <dbReference type="EC" id="1.1.1.22"/>
    </reaction>
</comment>
<feature type="binding site" evidence="10">
    <location>
        <position position="93"/>
    </location>
    <ligand>
        <name>NAD(+)</name>
        <dbReference type="ChEBI" id="CHEBI:57540"/>
    </ligand>
</feature>
<dbReference type="Pfam" id="PF03721">
    <property type="entry name" value="UDPG_MGDP_dh_N"/>
    <property type="match status" value="1"/>
</dbReference>
<dbReference type="PaxDb" id="246196-MSMEI_5797"/>
<dbReference type="InterPro" id="IPR017476">
    <property type="entry name" value="UDP-Glc/GDP-Man"/>
</dbReference>
<protein>
    <recommendedName>
        <fullName evidence="3 7">UDP-glucose 6-dehydrogenase</fullName>
        <ecNumber evidence="3 7">1.1.1.22</ecNumber>
    </recommendedName>
</protein>
<dbReference type="OrthoDB" id="5193947at2"/>
<gene>
    <name evidence="12" type="primary">algD</name>
    <name evidence="12" type="ordered locus">MSMEG_5957</name>
</gene>
<dbReference type="SUPFAM" id="SSF52413">
    <property type="entry name" value="UDP-glucose/GDP-mannose dehydrogenase C-terminal domain"/>
    <property type="match status" value="1"/>
</dbReference>
<feature type="active site" description="Nucleophile" evidence="8">
    <location>
        <position position="326"/>
    </location>
</feature>
<dbReference type="GO" id="GO:0006065">
    <property type="term" value="P:UDP-glucuronate biosynthetic process"/>
    <property type="evidence" value="ECO:0007669"/>
    <property type="project" value="UniProtKB-UniPathway"/>
</dbReference>
<feature type="binding site" evidence="10">
    <location>
        <position position="389"/>
    </location>
    <ligand>
        <name>NAD(+)</name>
        <dbReference type="ChEBI" id="CHEBI:57540"/>
    </ligand>
</feature>
<dbReference type="NCBIfam" id="TIGR03026">
    <property type="entry name" value="NDP-sugDHase"/>
    <property type="match status" value="1"/>
</dbReference>
<evidence type="ECO:0000256" key="5">
    <source>
        <dbReference type="ARBA" id="ARBA00023027"/>
    </source>
</evidence>
<dbReference type="InterPro" id="IPR036291">
    <property type="entry name" value="NAD(P)-bd_dom_sf"/>
</dbReference>
<dbReference type="SUPFAM" id="SSF51735">
    <property type="entry name" value="NAD(P)-binding Rossmann-fold domains"/>
    <property type="match status" value="1"/>
</dbReference>
<dbReference type="InterPro" id="IPR001732">
    <property type="entry name" value="UDP-Glc/GDP-Man_DH_N"/>
</dbReference>
<keyword evidence="13" id="KW-1185">Reference proteome</keyword>
<dbReference type="PIRSF" id="PIRSF000124">
    <property type="entry name" value="UDPglc_GDPman_dh"/>
    <property type="match status" value="1"/>
</dbReference>
<dbReference type="Gene3D" id="3.40.50.720">
    <property type="entry name" value="NAD(P)-binding Rossmann-like Domain"/>
    <property type="match status" value="2"/>
</dbReference>
<sequence length="496" mass="52462">MAKGVSIAISTGRMLAQGLAAREGQSMPRIDNSQGGDSLAAREFKGVAESFAPSGRAVRRVAVFGLGYVGSVTAACLASRGHSVIGVDVRREKVDMINRGQSPVVEGGLGELIFGEVAAGRLSATTNPADAVANTDIALVCVGTPSAANGSLLTTYLERVSEDIGAALAGRAGRYTVVIRSTVLPWTCEQIVLPRLQAASGLRAGEDFGVAVNPEFLREGSSIRDFFEPPKIVIGQFDAVSGDVVAQLYEGMSAPVFRVPLAVAEMVKYADNGFHALKTGFANEIGAVCKAMGLDSHAVMDIFVADTKLNISRAYLRPGFAFGGSCLPKDLRALIHRARTSDVPLPILESVCISNNGQIDRAFNVIEATGKRRVGLLGLAFKSGTDDLRESPLVALAERLVGRGFDLQIYDPQVSASRLLGANRAFAEARIPCLSQCVSDSPDEVVNHAEVCVVGAADPESIAALRRVDGRIVVDLVRFPGSVDYQDDPRYIGISW</sequence>
<evidence type="ECO:0000256" key="1">
    <source>
        <dbReference type="ARBA" id="ARBA00004701"/>
    </source>
</evidence>
<dbReference type="EMBL" id="CP000480">
    <property type="protein sequence ID" value="ABK70304.1"/>
    <property type="molecule type" value="Genomic_DNA"/>
</dbReference>
<dbReference type="InterPro" id="IPR014026">
    <property type="entry name" value="UDP-Glc/GDP-Man_DH_dimer"/>
</dbReference>
<dbReference type="STRING" id="246196.MSMEG_5957"/>
<name>A0R4U5_MYCS2</name>
<feature type="binding site" evidence="10">
    <location>
        <position position="219"/>
    </location>
    <ligand>
        <name>NAD(+)</name>
        <dbReference type="ChEBI" id="CHEBI:57540"/>
    </ligand>
</feature>
<dbReference type="InterPro" id="IPR028357">
    <property type="entry name" value="UDPglc_DH_bac"/>
</dbReference>
<accession>A0R4U5</accession>
<feature type="binding site" evidence="10">
    <location>
        <position position="88"/>
    </location>
    <ligand>
        <name>NAD(+)</name>
        <dbReference type="ChEBI" id="CHEBI:57540"/>
    </ligand>
</feature>
<dbReference type="UniPathway" id="UPA00038">
    <property type="reaction ID" value="UER00491"/>
</dbReference>
<dbReference type="PANTHER" id="PTHR43750">
    <property type="entry name" value="UDP-GLUCOSE 6-DEHYDROGENASE TUAD"/>
    <property type="match status" value="1"/>
</dbReference>
<evidence type="ECO:0000256" key="7">
    <source>
        <dbReference type="PIRNR" id="PIRNR000124"/>
    </source>
</evidence>
<comment type="pathway">
    <text evidence="1">Nucleotide-sugar biosynthesis; UDP-alpha-D-glucuronate biosynthesis; UDP-alpha-D-glucuronate from UDP-alpha-D-glucose: step 1/1.</text>
</comment>
<feature type="binding site" evidence="9">
    <location>
        <position position="382"/>
    </location>
    <ligand>
        <name>substrate</name>
    </ligand>
</feature>
<dbReference type="PATRIC" id="fig|246196.19.peg.5796"/>
<feature type="binding site" evidence="9">
    <location>
        <position position="323"/>
    </location>
    <ligand>
        <name>substrate</name>
    </ligand>
</feature>
<dbReference type="GO" id="GO:0000271">
    <property type="term" value="P:polysaccharide biosynthetic process"/>
    <property type="evidence" value="ECO:0007669"/>
    <property type="project" value="InterPro"/>
</dbReference>
<feature type="binding site" evidence="10">
    <location>
        <position position="329"/>
    </location>
    <ligand>
        <name>NAD(+)</name>
        <dbReference type="ChEBI" id="CHEBI:57540"/>
    </ligand>
</feature>
<feature type="binding site" evidence="10">
    <location>
        <position position="144"/>
    </location>
    <ligand>
        <name>NAD(+)</name>
        <dbReference type="ChEBI" id="CHEBI:57540"/>
    </ligand>
</feature>
<organism evidence="12 13">
    <name type="scientific">Mycolicibacterium smegmatis (strain ATCC 700084 / mc(2)155)</name>
    <name type="common">Mycobacterium smegmatis</name>
    <dbReference type="NCBI Taxonomy" id="246196"/>
    <lineage>
        <taxon>Bacteria</taxon>
        <taxon>Bacillati</taxon>
        <taxon>Actinomycetota</taxon>
        <taxon>Actinomycetes</taxon>
        <taxon>Mycobacteriales</taxon>
        <taxon>Mycobacteriaceae</taxon>
        <taxon>Mycolicibacterium</taxon>
    </lineage>
</organism>
<evidence type="ECO:0000256" key="10">
    <source>
        <dbReference type="PIRSR" id="PIRSR500134-3"/>
    </source>
</evidence>
<evidence type="ECO:0000259" key="11">
    <source>
        <dbReference type="SMART" id="SM00984"/>
    </source>
</evidence>
<evidence type="ECO:0000256" key="8">
    <source>
        <dbReference type="PIRSR" id="PIRSR500134-1"/>
    </source>
</evidence>
<feature type="binding site" evidence="9">
    <location>
        <begin position="216"/>
        <end position="219"/>
    </location>
    <ligand>
        <name>substrate</name>
    </ligand>
</feature>
<comment type="similarity">
    <text evidence="2 7">Belongs to the UDP-glucose/GDP-mannose dehydrogenase family.</text>
</comment>
<evidence type="ECO:0000313" key="13">
    <source>
        <dbReference type="Proteomes" id="UP000000757"/>
    </source>
</evidence>
<evidence type="ECO:0000256" key="6">
    <source>
        <dbReference type="ARBA" id="ARBA00047473"/>
    </source>
</evidence>
<dbReference type="GO" id="GO:0003979">
    <property type="term" value="F:UDP-glucose 6-dehydrogenase activity"/>
    <property type="evidence" value="ECO:0007669"/>
    <property type="project" value="UniProtKB-EC"/>
</dbReference>
<reference evidence="12 13" key="1">
    <citation type="submission" date="2006-10" db="EMBL/GenBank/DDBJ databases">
        <authorList>
            <person name="Fleischmann R.D."/>
            <person name="Dodson R.J."/>
            <person name="Haft D.H."/>
            <person name="Merkel J.S."/>
            <person name="Nelson W.C."/>
            <person name="Fraser C.M."/>
        </authorList>
    </citation>
    <scope>NUCLEOTIDE SEQUENCE [LARGE SCALE GENOMIC DNA]</scope>
    <source>
        <strain evidence="13">ATCC 700084 / mc(2)155</strain>
    </source>
</reference>
<dbReference type="KEGG" id="msm:MSMEG_5957"/>
<dbReference type="AlphaFoldDB" id="A0R4U5"/>
<keyword evidence="5 7" id="KW-0520">NAD</keyword>
<feature type="binding site" evidence="10">
    <location>
        <position position="182"/>
    </location>
    <ligand>
        <name>NAD(+)</name>
        <dbReference type="ChEBI" id="CHEBI:57540"/>
    </ligand>
</feature>
<dbReference type="GO" id="GO:0051287">
    <property type="term" value="F:NAD binding"/>
    <property type="evidence" value="ECO:0007669"/>
    <property type="project" value="InterPro"/>
</dbReference>
<dbReference type="InterPro" id="IPR008927">
    <property type="entry name" value="6-PGluconate_DH-like_C_sf"/>
</dbReference>
<evidence type="ECO:0000256" key="3">
    <source>
        <dbReference type="ARBA" id="ARBA00012954"/>
    </source>
</evidence>
<evidence type="ECO:0000256" key="2">
    <source>
        <dbReference type="ARBA" id="ARBA00006601"/>
    </source>
</evidence>
<dbReference type="Pfam" id="PF00984">
    <property type="entry name" value="UDPG_MGDP_dh"/>
    <property type="match status" value="1"/>
</dbReference>
<dbReference type="PANTHER" id="PTHR43750:SF1">
    <property type="entry name" value="GDP-MANNOSE 6-DEHYDROGENASE"/>
    <property type="match status" value="1"/>
</dbReference>
<dbReference type="Proteomes" id="UP000000757">
    <property type="component" value="Chromosome"/>
</dbReference>
<dbReference type="Gene3D" id="1.20.5.170">
    <property type="match status" value="1"/>
</dbReference>
<feature type="binding site" evidence="9">
    <location>
        <position position="268"/>
    </location>
    <ligand>
        <name>substrate</name>
    </ligand>
</feature>
<dbReference type="PIRSF" id="PIRSF500134">
    <property type="entry name" value="UDPglc_DH_bac"/>
    <property type="match status" value="1"/>
</dbReference>
<evidence type="ECO:0000256" key="4">
    <source>
        <dbReference type="ARBA" id="ARBA00023002"/>
    </source>
</evidence>
<dbReference type="Pfam" id="PF03720">
    <property type="entry name" value="UDPG_MGDP_dh_C"/>
    <property type="match status" value="1"/>
</dbReference>
<evidence type="ECO:0000313" key="12">
    <source>
        <dbReference type="EMBL" id="ABK70304.1"/>
    </source>
</evidence>
<dbReference type="SMART" id="SM00984">
    <property type="entry name" value="UDPG_MGDP_dh_C"/>
    <property type="match status" value="1"/>
</dbReference>